<feature type="signal peptide" evidence="1">
    <location>
        <begin position="1"/>
        <end position="21"/>
    </location>
</feature>
<dbReference type="AlphaFoldDB" id="A0A1G5NQQ5"/>
<dbReference type="STRING" id="1120955.SAMN03080610_02403"/>
<accession>A0A1G5NQQ5</accession>
<evidence type="ECO:0000256" key="1">
    <source>
        <dbReference type="SAM" id="SignalP"/>
    </source>
</evidence>
<reference evidence="2 3" key="1">
    <citation type="submission" date="2016-10" db="EMBL/GenBank/DDBJ databases">
        <authorList>
            <person name="de Groot N.N."/>
        </authorList>
    </citation>
    <scope>NUCLEOTIDE SEQUENCE [LARGE SCALE GENOMIC DNA]</scope>
    <source>
        <strain evidence="2 3">DSM 2698</strain>
    </source>
</reference>
<dbReference type="RefSeq" id="WP_092813169.1">
    <property type="nucleotide sequence ID" value="NZ_FMVW01000005.1"/>
</dbReference>
<protein>
    <submittedName>
        <fullName evidence="2">Lipid A 3-O-deacylase (PagL)</fullName>
    </submittedName>
</protein>
<sequence>MRLLSFGAGLIALFGTSAALAADLPADPADPVYYAAEPVSTYHFFDEVRIGATGFLDDRHRLTDEEEGVFLNGEVLFGNPMTPFDNRFVDFLLRPRPHIGGTVTTSGGTNQVYAGLTWDYNLTKRIFLEGTFGGTIHDGNTDHAETGARLGCSTLFRESAGLGVNVTQHLRVMARIDHSSNAGLCDDNDGLTHAGVMVGYKF</sequence>
<proteinExistence type="predicted"/>
<dbReference type="InterPro" id="IPR018550">
    <property type="entry name" value="Lipid-A_deacylase-rel"/>
</dbReference>
<evidence type="ECO:0000313" key="3">
    <source>
        <dbReference type="Proteomes" id="UP000199347"/>
    </source>
</evidence>
<dbReference type="OrthoDB" id="8112769at2"/>
<gene>
    <name evidence="2" type="ORF">SAMN03080610_02403</name>
</gene>
<dbReference type="EMBL" id="FMVW01000005">
    <property type="protein sequence ID" value="SCZ39121.1"/>
    <property type="molecule type" value="Genomic_DNA"/>
</dbReference>
<evidence type="ECO:0000313" key="2">
    <source>
        <dbReference type="EMBL" id="SCZ39121.1"/>
    </source>
</evidence>
<dbReference type="Gene3D" id="2.40.160.20">
    <property type="match status" value="1"/>
</dbReference>
<keyword evidence="3" id="KW-1185">Reference proteome</keyword>
<keyword evidence="1" id="KW-0732">Signal</keyword>
<organism evidence="2 3">
    <name type="scientific">Afifella marina DSM 2698</name>
    <dbReference type="NCBI Taxonomy" id="1120955"/>
    <lineage>
        <taxon>Bacteria</taxon>
        <taxon>Pseudomonadati</taxon>
        <taxon>Pseudomonadota</taxon>
        <taxon>Alphaproteobacteria</taxon>
        <taxon>Hyphomicrobiales</taxon>
        <taxon>Afifellaceae</taxon>
        <taxon>Afifella</taxon>
    </lineage>
</organism>
<dbReference type="Pfam" id="PF09411">
    <property type="entry name" value="PagL"/>
    <property type="match status" value="1"/>
</dbReference>
<name>A0A1G5NQQ5_AFIMA</name>
<dbReference type="Proteomes" id="UP000199347">
    <property type="component" value="Unassembled WGS sequence"/>
</dbReference>
<feature type="chain" id="PRO_5011528500" evidence="1">
    <location>
        <begin position="22"/>
        <end position="202"/>
    </location>
</feature>